<dbReference type="InterPro" id="IPR051059">
    <property type="entry name" value="VerF-like"/>
</dbReference>
<proteinExistence type="predicted"/>
<keyword evidence="6" id="KW-0539">Nucleus</keyword>
<keyword evidence="3" id="KW-0677">Repeat</keyword>
<dbReference type="AlphaFoldDB" id="A0A9W4MY74"/>
<keyword evidence="4" id="KW-0863">Zinc-finger</keyword>
<dbReference type="Pfam" id="PF04082">
    <property type="entry name" value="Fungal_trans"/>
    <property type="match status" value="1"/>
</dbReference>
<evidence type="ECO:0000256" key="4">
    <source>
        <dbReference type="ARBA" id="ARBA00022771"/>
    </source>
</evidence>
<evidence type="ECO:0000256" key="1">
    <source>
        <dbReference type="ARBA" id="ARBA00004123"/>
    </source>
</evidence>
<name>A0A9W4MY74_PENOL</name>
<dbReference type="GO" id="GO:0005634">
    <property type="term" value="C:nucleus"/>
    <property type="evidence" value="ECO:0007669"/>
    <property type="project" value="UniProtKB-SubCell"/>
</dbReference>
<dbReference type="InterPro" id="IPR036236">
    <property type="entry name" value="Znf_C2H2_sf"/>
</dbReference>
<dbReference type="CDD" id="cd12148">
    <property type="entry name" value="fungal_TF_MHR"/>
    <property type="match status" value="1"/>
</dbReference>
<dbReference type="InterPro" id="IPR007219">
    <property type="entry name" value="XnlR_reg_dom"/>
</dbReference>
<sequence>MLDTNEKPFACPCGVSFARKDLLRRHQRLPCQEQRSVGHRRHTYICPALPEESSVGLEYTSVPHVSEAERSAPNASFPVNASSVHEQRPTPQGSSTSHQNSLMSFDIGDDSISSFPPITADYDTVEDFSNFINRMGLSLGWDTELFQESEILPAAHTSYTHTQIPDNVHGSALGDLPSSDDHIQSLTILPVPKKTISGRMANYFPAIEITERQRNKMVQDISRFQRALPDVSLPSRHSLTRFLNAFFDGVHPHFPFIHPVTFQMQDCIPELLLAMAAIGAQYRYERKKAFMLFTTAKAILHERQYQEEAASLANAFINRPRSQDHMSTHFIQHIGSLLILVIFATWQESRNMLSEALCLQSRLAQLIKDSGLFEAPASPEPLDWHTWIELESARRVKLSAFCFLNIHSIAYNVPPILLVRDINLRLPCSCQEWLACGENEWKIARRAIPKEQNLFQDAIAILLGRSDQASCIEPVPSPVANYVLLHGLLQYILLSRQSQILPREGEVITMAQTVTLEAALQSWTTGWLATPESSLDPLNPSGPIPFTSTAFLGLAYTRIHVDLGSHRQLETRDPQKIARALLHAPAVPRQRALLPALLHATHALSVPVQLGIDYVSHSQAFIWSIQHVICAVEFAIILNKWLDSVAQTHLSHPLTGKENLKKLYPPPLFIPTFFIVFQRHRRSG</sequence>
<feature type="compositionally biased region" description="Polar residues" evidence="7">
    <location>
        <begin position="73"/>
        <end position="102"/>
    </location>
</feature>
<comment type="caution">
    <text evidence="9">The sequence shown here is derived from an EMBL/GenBank/DDBJ whole genome shotgun (WGS) entry which is preliminary data.</text>
</comment>
<dbReference type="GO" id="GO:0000785">
    <property type="term" value="C:chromatin"/>
    <property type="evidence" value="ECO:0007669"/>
    <property type="project" value="TreeGrafter"/>
</dbReference>
<evidence type="ECO:0000256" key="2">
    <source>
        <dbReference type="ARBA" id="ARBA00022723"/>
    </source>
</evidence>
<dbReference type="GO" id="GO:0000978">
    <property type="term" value="F:RNA polymerase II cis-regulatory region sequence-specific DNA binding"/>
    <property type="evidence" value="ECO:0007669"/>
    <property type="project" value="InterPro"/>
</dbReference>
<dbReference type="Proteomes" id="UP001153618">
    <property type="component" value="Unassembled WGS sequence"/>
</dbReference>
<evidence type="ECO:0000313" key="10">
    <source>
        <dbReference type="Proteomes" id="UP001153618"/>
    </source>
</evidence>
<evidence type="ECO:0000256" key="6">
    <source>
        <dbReference type="ARBA" id="ARBA00023242"/>
    </source>
</evidence>
<dbReference type="SUPFAM" id="SSF57667">
    <property type="entry name" value="beta-beta-alpha zinc fingers"/>
    <property type="match status" value="1"/>
</dbReference>
<dbReference type="PANTHER" id="PTHR40626:SF10">
    <property type="entry name" value="C2H2-TYPE DOMAIN-CONTAINING PROTEIN"/>
    <property type="match status" value="1"/>
</dbReference>
<evidence type="ECO:0000256" key="5">
    <source>
        <dbReference type="ARBA" id="ARBA00022833"/>
    </source>
</evidence>
<evidence type="ECO:0000256" key="3">
    <source>
        <dbReference type="ARBA" id="ARBA00022737"/>
    </source>
</evidence>
<evidence type="ECO:0000256" key="7">
    <source>
        <dbReference type="SAM" id="MobiDB-lite"/>
    </source>
</evidence>
<comment type="subcellular location">
    <subcellularLocation>
        <location evidence="1">Nucleus</location>
    </subcellularLocation>
</comment>
<dbReference type="OrthoDB" id="654211at2759"/>
<feature type="domain" description="Xylanolytic transcriptional activator regulatory" evidence="8">
    <location>
        <begin position="243"/>
        <end position="498"/>
    </location>
</feature>
<accession>A0A9W4MY74</accession>
<keyword evidence="2" id="KW-0479">Metal-binding</keyword>
<keyword evidence="10" id="KW-1185">Reference proteome</keyword>
<dbReference type="Gene3D" id="3.30.160.60">
    <property type="entry name" value="Classic Zinc Finger"/>
    <property type="match status" value="1"/>
</dbReference>
<evidence type="ECO:0000259" key="8">
    <source>
        <dbReference type="Pfam" id="PF04082"/>
    </source>
</evidence>
<dbReference type="GO" id="GO:0008270">
    <property type="term" value="F:zinc ion binding"/>
    <property type="evidence" value="ECO:0007669"/>
    <property type="project" value="UniProtKB-KW"/>
</dbReference>
<keyword evidence="5" id="KW-0862">Zinc</keyword>
<organism evidence="9 10">
    <name type="scientific">Penicillium olsonii</name>
    <dbReference type="NCBI Taxonomy" id="99116"/>
    <lineage>
        <taxon>Eukaryota</taxon>
        <taxon>Fungi</taxon>
        <taxon>Dikarya</taxon>
        <taxon>Ascomycota</taxon>
        <taxon>Pezizomycotina</taxon>
        <taxon>Eurotiomycetes</taxon>
        <taxon>Eurotiomycetidae</taxon>
        <taxon>Eurotiales</taxon>
        <taxon>Aspergillaceae</taxon>
        <taxon>Penicillium</taxon>
    </lineage>
</organism>
<gene>
    <name evidence="9" type="ORF">POLS_LOCUS6264</name>
</gene>
<dbReference type="PANTHER" id="PTHR40626">
    <property type="entry name" value="MIP31509P"/>
    <property type="match status" value="1"/>
</dbReference>
<dbReference type="GO" id="GO:0006351">
    <property type="term" value="P:DNA-templated transcription"/>
    <property type="evidence" value="ECO:0007669"/>
    <property type="project" value="InterPro"/>
</dbReference>
<dbReference type="EMBL" id="CAJVOS010000034">
    <property type="protein sequence ID" value="CAG8157750.1"/>
    <property type="molecule type" value="Genomic_DNA"/>
</dbReference>
<feature type="region of interest" description="Disordered" evidence="7">
    <location>
        <begin position="65"/>
        <end position="102"/>
    </location>
</feature>
<protein>
    <recommendedName>
        <fullName evidence="8">Xylanolytic transcriptional activator regulatory domain-containing protein</fullName>
    </recommendedName>
</protein>
<evidence type="ECO:0000313" key="9">
    <source>
        <dbReference type="EMBL" id="CAG8157750.1"/>
    </source>
</evidence>
<dbReference type="GO" id="GO:0000981">
    <property type="term" value="F:DNA-binding transcription factor activity, RNA polymerase II-specific"/>
    <property type="evidence" value="ECO:0007669"/>
    <property type="project" value="InterPro"/>
</dbReference>
<reference evidence="9" key="1">
    <citation type="submission" date="2021-07" db="EMBL/GenBank/DDBJ databases">
        <authorList>
            <person name="Branca A.L. A."/>
        </authorList>
    </citation>
    <scope>NUCLEOTIDE SEQUENCE</scope>
</reference>